<feature type="compositionally biased region" description="Basic and acidic residues" evidence="1">
    <location>
        <begin position="24"/>
        <end position="40"/>
    </location>
</feature>
<dbReference type="AlphaFoldDB" id="A0A6J4I8B0"/>
<reference evidence="2" key="1">
    <citation type="submission" date="2020-02" db="EMBL/GenBank/DDBJ databases">
        <authorList>
            <person name="Meier V. D."/>
        </authorList>
    </citation>
    <scope>NUCLEOTIDE SEQUENCE</scope>
    <source>
        <strain evidence="2">AVDCRST_MAG27</strain>
    </source>
</reference>
<evidence type="ECO:0000256" key="1">
    <source>
        <dbReference type="SAM" id="MobiDB-lite"/>
    </source>
</evidence>
<proteinExistence type="predicted"/>
<sequence length="92" mass="9526">AHPAPRSPSPCLRLYRRFRACGHDPAHDQHQCARRLHDAGGTDEAGPAGQGRHPRPERPGGGRPADPADAGGGAGGADPAAATRFLARPARL</sequence>
<feature type="non-terminal residue" evidence="2">
    <location>
        <position position="1"/>
    </location>
</feature>
<feature type="region of interest" description="Disordered" evidence="1">
    <location>
        <begin position="24"/>
        <end position="92"/>
    </location>
</feature>
<accession>A0A6J4I8B0</accession>
<organism evidence="2">
    <name type="scientific">uncultured Craurococcus sp</name>
    <dbReference type="NCBI Taxonomy" id="1135998"/>
    <lineage>
        <taxon>Bacteria</taxon>
        <taxon>Pseudomonadati</taxon>
        <taxon>Pseudomonadota</taxon>
        <taxon>Alphaproteobacteria</taxon>
        <taxon>Acetobacterales</taxon>
        <taxon>Acetobacteraceae</taxon>
        <taxon>Craurococcus</taxon>
        <taxon>environmental samples</taxon>
    </lineage>
</organism>
<name>A0A6J4I8B0_9PROT</name>
<dbReference type="EMBL" id="CADCTD010000070">
    <property type="protein sequence ID" value="CAA9245167.1"/>
    <property type="molecule type" value="Genomic_DNA"/>
</dbReference>
<gene>
    <name evidence="2" type="ORF">AVDCRST_MAG27-1741</name>
</gene>
<protein>
    <submittedName>
        <fullName evidence="2">Uncharacterized protein</fullName>
    </submittedName>
</protein>
<evidence type="ECO:0000313" key="2">
    <source>
        <dbReference type="EMBL" id="CAA9245167.1"/>
    </source>
</evidence>
<feature type="non-terminal residue" evidence="2">
    <location>
        <position position="92"/>
    </location>
</feature>